<feature type="domain" description="Glycosyl transferase family 1" evidence="2">
    <location>
        <begin position="155"/>
        <end position="316"/>
    </location>
</feature>
<comment type="caution">
    <text evidence="3">The sequence shown here is derived from an EMBL/GenBank/DDBJ whole genome shotgun (WGS) entry which is preliminary data.</text>
</comment>
<dbReference type="InterPro" id="IPR001296">
    <property type="entry name" value="Glyco_trans_1"/>
</dbReference>
<dbReference type="PANTHER" id="PTHR46656:SF3">
    <property type="entry name" value="PUTATIVE-RELATED"/>
    <property type="match status" value="1"/>
</dbReference>
<dbReference type="Gene3D" id="3.40.50.2000">
    <property type="entry name" value="Glycogen Phosphorylase B"/>
    <property type="match status" value="2"/>
</dbReference>
<accession>A0A813YUN2</accession>
<dbReference type="SUPFAM" id="SSF53756">
    <property type="entry name" value="UDP-Glycosyltransferase/glycogen phosphorylase"/>
    <property type="match status" value="2"/>
</dbReference>
<evidence type="ECO:0000313" key="3">
    <source>
        <dbReference type="EMBL" id="CAF0889200.1"/>
    </source>
</evidence>
<dbReference type="EMBL" id="CAJNOE010000087">
    <property type="protein sequence ID" value="CAF0889200.1"/>
    <property type="molecule type" value="Genomic_DNA"/>
</dbReference>
<reference evidence="3" key="1">
    <citation type="submission" date="2021-02" db="EMBL/GenBank/DDBJ databases">
        <authorList>
            <person name="Nowell W R."/>
        </authorList>
    </citation>
    <scope>NUCLEOTIDE SEQUENCE</scope>
</reference>
<evidence type="ECO:0000313" key="4">
    <source>
        <dbReference type="Proteomes" id="UP000663860"/>
    </source>
</evidence>
<name>A0A813YUN2_9BILA</name>
<dbReference type="Pfam" id="PF13692">
    <property type="entry name" value="Glyco_trans_1_4"/>
    <property type="match status" value="1"/>
</dbReference>
<dbReference type="CDD" id="cd03801">
    <property type="entry name" value="GT4_PimA-like"/>
    <property type="match status" value="1"/>
</dbReference>
<gene>
    <name evidence="3" type="ORF">IZO911_LOCUS11623</name>
</gene>
<evidence type="ECO:0000256" key="1">
    <source>
        <dbReference type="ARBA" id="ARBA00022676"/>
    </source>
</evidence>
<proteinExistence type="predicted"/>
<organism evidence="3 4">
    <name type="scientific">Adineta steineri</name>
    <dbReference type="NCBI Taxonomy" id="433720"/>
    <lineage>
        <taxon>Eukaryota</taxon>
        <taxon>Metazoa</taxon>
        <taxon>Spiralia</taxon>
        <taxon>Gnathifera</taxon>
        <taxon>Rotifera</taxon>
        <taxon>Eurotatoria</taxon>
        <taxon>Bdelloidea</taxon>
        <taxon>Adinetida</taxon>
        <taxon>Adinetidae</taxon>
        <taxon>Adineta</taxon>
    </lineage>
</organism>
<keyword evidence="1" id="KW-0808">Transferase</keyword>
<sequence length="610" mass="70087">MEFTKNLVSSLETLKDFNSSCNLHTFTLPTSNLSEPFIKNIFIDDESSTRIIENFTKYINDNKFTSIVMVQDFEVSSNMWQLAHLGSNPRLEVIGLVRYMSNHGTYLIVLTWFDYHSLIHTCGVEEKKILHIPYGISIPKSSKDYKSIEILSKYKDTDFVLLSIISNHPNEDYKRLILNLKSIISKIPNFYLLIIVQESPTINSNLFQAVKNVQLEDKVTWTNTSMSTNELDALYKRANAYISLLDKTILTFVTLLNAMSYGLPIISTPNIFSHEILNDNKGLIVSFDDDKVIAESIIIFLTNQTRMKMFSKNGYESPPNLEDVFKEEILVHQQPWELHAIPVDWLRHFQKKTLELWAPSEYGKSSFIANGIDKNKIHVFPHGVFVEKFNLTLSPFPLNTNKTFKFLSIGGEVSRKGFDVLIHTYNARFSSKDDVTLIIHSIYGDSSEDVLREFKKNPSSPEVIILRHQMTDMDMIRLYKSVDVYVASYRGEGFGISTLEAMAAGLPPIVTKYGPALDFCPDECAYYIDAKVTECFRNPCGKMSVFGSKTAIQSMWAEPNNQSLSQNMYRAYTNRTELRRKSQICRKHAEYYTWDKVADKIFKRLSQITH</sequence>
<dbReference type="PANTHER" id="PTHR46656">
    <property type="entry name" value="PUTATIVE-RELATED"/>
    <property type="match status" value="1"/>
</dbReference>
<protein>
    <recommendedName>
        <fullName evidence="2">Glycosyl transferase family 1 domain-containing protein</fullName>
    </recommendedName>
</protein>
<dbReference type="AlphaFoldDB" id="A0A813YUN2"/>
<dbReference type="GO" id="GO:0016757">
    <property type="term" value="F:glycosyltransferase activity"/>
    <property type="evidence" value="ECO:0007669"/>
    <property type="project" value="UniProtKB-KW"/>
</dbReference>
<evidence type="ECO:0000259" key="2">
    <source>
        <dbReference type="Pfam" id="PF00534"/>
    </source>
</evidence>
<keyword evidence="1" id="KW-0328">Glycosyltransferase</keyword>
<dbReference type="Proteomes" id="UP000663860">
    <property type="component" value="Unassembled WGS sequence"/>
</dbReference>
<dbReference type="Pfam" id="PF00534">
    <property type="entry name" value="Glycos_transf_1"/>
    <property type="match status" value="1"/>
</dbReference>